<protein>
    <recommendedName>
        <fullName evidence="2">DNA mimic protein DMP19 C-terminal domain-containing protein</fullName>
    </recommendedName>
</protein>
<evidence type="ECO:0000313" key="3">
    <source>
        <dbReference type="EMBL" id="NIH53194.1"/>
    </source>
</evidence>
<proteinExistence type="predicted"/>
<keyword evidence="4" id="KW-1185">Reference proteome</keyword>
<name>A0A7X5R059_9MICO</name>
<dbReference type="AlphaFoldDB" id="A0A7X5R059"/>
<comment type="caution">
    <text evidence="3">The sequence shown here is derived from an EMBL/GenBank/DDBJ whole genome shotgun (WGS) entry which is preliminary data.</text>
</comment>
<dbReference type="InterPro" id="IPR025402">
    <property type="entry name" value="DMP19_C"/>
</dbReference>
<accession>A0A7X5R059</accession>
<evidence type="ECO:0000259" key="2">
    <source>
        <dbReference type="Pfam" id="PF14300"/>
    </source>
</evidence>
<reference evidence="3 4" key="1">
    <citation type="submission" date="2020-02" db="EMBL/GenBank/DDBJ databases">
        <title>Sequencing the genomes of 1000 actinobacteria strains.</title>
        <authorList>
            <person name="Klenk H.-P."/>
        </authorList>
    </citation>
    <scope>NUCLEOTIDE SEQUENCE [LARGE SCALE GENOMIC DNA]</scope>
    <source>
        <strain evidence="3 4">DSM 27960</strain>
    </source>
</reference>
<dbReference type="Proteomes" id="UP000541033">
    <property type="component" value="Unassembled WGS sequence"/>
</dbReference>
<dbReference type="EMBL" id="JAAMOX010000001">
    <property type="protein sequence ID" value="NIH53194.1"/>
    <property type="molecule type" value="Genomic_DNA"/>
</dbReference>
<dbReference type="RefSeq" id="WP_167148605.1">
    <property type="nucleotide sequence ID" value="NZ_JAAMOX010000001.1"/>
</dbReference>
<organism evidence="3 4">
    <name type="scientific">Lysinibacter cavernae</name>
    <dbReference type="NCBI Taxonomy" id="1640652"/>
    <lineage>
        <taxon>Bacteria</taxon>
        <taxon>Bacillati</taxon>
        <taxon>Actinomycetota</taxon>
        <taxon>Actinomycetes</taxon>
        <taxon>Micrococcales</taxon>
        <taxon>Microbacteriaceae</taxon>
        <taxon>Lysinibacter</taxon>
    </lineage>
</organism>
<sequence>MRVPAEGIVVSEESLAESDDRVVASLVSVVNALVENGIQFADLPEGTVLSYYVDFYTAQMLDLGFAQVAHNGGTSPAVAGLIAHGLQAMGAGDHSDLFERQLAVWDALPERTQDKFLDGKPPTKAQKLGKKPGLFAGAAAGVAAELNALVSEFETLNSRADLSELNGAWLRRHPDLVPVRRDRLRPFIAARVIEATRRADAAGASDGQEDAKKPGPTSTD</sequence>
<gene>
    <name evidence="3" type="ORF">FHX76_001062</name>
</gene>
<dbReference type="Pfam" id="PF14300">
    <property type="entry name" value="DMP19"/>
    <property type="match status" value="1"/>
</dbReference>
<evidence type="ECO:0000256" key="1">
    <source>
        <dbReference type="SAM" id="MobiDB-lite"/>
    </source>
</evidence>
<evidence type="ECO:0000313" key="4">
    <source>
        <dbReference type="Proteomes" id="UP000541033"/>
    </source>
</evidence>
<feature type="region of interest" description="Disordered" evidence="1">
    <location>
        <begin position="198"/>
        <end position="220"/>
    </location>
</feature>
<feature type="domain" description="DNA mimic protein DMP19 C-terminal" evidence="2">
    <location>
        <begin position="42"/>
        <end position="173"/>
    </location>
</feature>